<name>A0A6N9NDW5_9FLAO</name>
<feature type="transmembrane region" description="Helical" evidence="1">
    <location>
        <begin position="329"/>
        <end position="348"/>
    </location>
</feature>
<keyword evidence="1" id="KW-0472">Membrane</keyword>
<feature type="transmembrane region" description="Helical" evidence="1">
    <location>
        <begin position="7"/>
        <end position="25"/>
    </location>
</feature>
<accession>A0A6N9NDW5</accession>
<feature type="transmembrane region" description="Helical" evidence="1">
    <location>
        <begin position="166"/>
        <end position="190"/>
    </location>
</feature>
<proteinExistence type="predicted"/>
<dbReference type="AlphaFoldDB" id="A0A6N9NDW5"/>
<dbReference type="RefSeq" id="WP_160631311.1">
    <property type="nucleotide sequence ID" value="NZ_WWNE01000003.1"/>
</dbReference>
<dbReference type="EMBL" id="WWNE01000003">
    <property type="protein sequence ID" value="NBG64806.1"/>
    <property type="molecule type" value="Genomic_DNA"/>
</dbReference>
<feature type="transmembrane region" description="Helical" evidence="1">
    <location>
        <begin position="395"/>
        <end position="412"/>
    </location>
</feature>
<evidence type="ECO:0000313" key="2">
    <source>
        <dbReference type="EMBL" id="NBG64806.1"/>
    </source>
</evidence>
<organism evidence="2 3">
    <name type="scientific">Acidiluteibacter ferrifornacis</name>
    <dbReference type="NCBI Taxonomy" id="2692424"/>
    <lineage>
        <taxon>Bacteria</taxon>
        <taxon>Pseudomonadati</taxon>
        <taxon>Bacteroidota</taxon>
        <taxon>Flavobacteriia</taxon>
        <taxon>Flavobacteriales</taxon>
        <taxon>Cryomorphaceae</taxon>
        <taxon>Acidiluteibacter</taxon>
    </lineage>
</organism>
<keyword evidence="1" id="KW-1133">Transmembrane helix</keyword>
<dbReference type="Pfam" id="PF26314">
    <property type="entry name" value="MptA_B_family"/>
    <property type="match status" value="1"/>
</dbReference>
<gene>
    <name evidence="2" type="ORF">GQN54_01665</name>
</gene>
<feature type="transmembrane region" description="Helical" evidence="1">
    <location>
        <begin position="62"/>
        <end position="83"/>
    </location>
</feature>
<feature type="transmembrane region" description="Helical" evidence="1">
    <location>
        <begin position="197"/>
        <end position="230"/>
    </location>
</feature>
<comment type="caution">
    <text evidence="2">The sequence shown here is derived from an EMBL/GenBank/DDBJ whole genome shotgun (WGS) entry which is preliminary data.</text>
</comment>
<feature type="transmembrane region" description="Helical" evidence="1">
    <location>
        <begin position="360"/>
        <end position="383"/>
    </location>
</feature>
<protein>
    <recommendedName>
        <fullName evidence="4">DUF2029 domain-containing protein</fullName>
    </recommendedName>
</protein>
<reference evidence="2 3" key="1">
    <citation type="submission" date="2019-12" db="EMBL/GenBank/DDBJ databases">
        <authorList>
            <person name="Zhao J."/>
        </authorList>
    </citation>
    <scope>NUCLEOTIDE SEQUENCE [LARGE SCALE GENOMIC DNA]</scope>
    <source>
        <strain evidence="2 3">S-15</strain>
    </source>
</reference>
<feature type="transmembrane region" description="Helical" evidence="1">
    <location>
        <begin position="272"/>
        <end position="288"/>
    </location>
</feature>
<feature type="transmembrane region" description="Helical" evidence="1">
    <location>
        <begin position="236"/>
        <end position="260"/>
    </location>
</feature>
<keyword evidence="1" id="KW-0812">Transmembrane</keyword>
<keyword evidence="3" id="KW-1185">Reference proteome</keyword>
<sequence>MKLTWQKALVVFGSGLIYLFIAYYLNREEWYYLFPSIAALFGGYLYLAYSRQDSLFQPNHKLFNDYPILWMAIAFRFIFIFSLPELSDDFYRFIWDGLLSVNEINPFLQKPTEVLQMTFAMERGFTSDFLNRLNSPEYYTVYPAFSQYLFMISAYIGDGNILGSVVILRIIIFAAEVGTIVLLSKLLYLINISRKAVLIYALNPLIIIELVGNVHVEAIMIFFLVAAFYQLQKGNWIYSAILMSLAICTKLIPLMLLPLLLPTIGLKKSVKYYSVVLGGCLVLFYPFLSEATVLHIGNSVGLYFQNFEFNASLYFILREVGFWITSYNQIGIIGPILSIISLGLILWISFKKLGGSFKIIFVKAILVLSIYFAFATVVHPWYLSTLIVFAVFLKGNRFALIWSALVYLSYFTYRDSNYHELVGLTLLSYLPVYYFFYRDVILDKKLKARSNKQALKMKQKQQLVDFG</sequence>
<feature type="transmembrane region" description="Helical" evidence="1">
    <location>
        <begin position="31"/>
        <end position="50"/>
    </location>
</feature>
<feature type="transmembrane region" description="Helical" evidence="1">
    <location>
        <begin position="418"/>
        <end position="437"/>
    </location>
</feature>
<evidence type="ECO:0000313" key="3">
    <source>
        <dbReference type="Proteomes" id="UP000470771"/>
    </source>
</evidence>
<evidence type="ECO:0000256" key="1">
    <source>
        <dbReference type="SAM" id="Phobius"/>
    </source>
</evidence>
<dbReference type="Proteomes" id="UP000470771">
    <property type="component" value="Unassembled WGS sequence"/>
</dbReference>
<evidence type="ECO:0008006" key="4">
    <source>
        <dbReference type="Google" id="ProtNLM"/>
    </source>
</evidence>